<dbReference type="InterPro" id="IPR050989">
    <property type="entry name" value="Rap1_Ran_GAP"/>
</dbReference>
<feature type="compositionally biased region" description="Polar residues" evidence="3">
    <location>
        <begin position="98"/>
        <end position="108"/>
    </location>
</feature>
<organism evidence="6 7">
    <name type="scientific">Tegillarca granosa</name>
    <name type="common">Malaysian cockle</name>
    <name type="synonym">Anadara granosa</name>
    <dbReference type="NCBI Taxonomy" id="220873"/>
    <lineage>
        <taxon>Eukaryota</taxon>
        <taxon>Metazoa</taxon>
        <taxon>Spiralia</taxon>
        <taxon>Lophotrochozoa</taxon>
        <taxon>Mollusca</taxon>
        <taxon>Bivalvia</taxon>
        <taxon>Autobranchia</taxon>
        <taxon>Pteriomorphia</taxon>
        <taxon>Arcoida</taxon>
        <taxon>Arcoidea</taxon>
        <taxon>Arcidae</taxon>
        <taxon>Tegillarca</taxon>
    </lineage>
</organism>
<comment type="caution">
    <text evidence="6">The sequence shown here is derived from an EMBL/GenBank/DDBJ whole genome shotgun (WGS) entry which is preliminary data.</text>
</comment>
<dbReference type="InterPro" id="IPR000331">
    <property type="entry name" value="Rap/Ran_GAP_dom"/>
</dbReference>
<dbReference type="PANTHER" id="PTHR15711">
    <property type="entry name" value="RAP GTPASE-ACTIVATING PROTEIN"/>
    <property type="match status" value="1"/>
</dbReference>
<name>A0ABQ9EUD3_TEGGR</name>
<dbReference type="Gene3D" id="2.30.42.10">
    <property type="match status" value="1"/>
</dbReference>
<dbReference type="InterPro" id="IPR001478">
    <property type="entry name" value="PDZ"/>
</dbReference>
<dbReference type="PROSITE" id="PS50085">
    <property type="entry name" value="RAPGAP"/>
    <property type="match status" value="1"/>
</dbReference>
<evidence type="ECO:0000313" key="7">
    <source>
        <dbReference type="Proteomes" id="UP001217089"/>
    </source>
</evidence>
<evidence type="ECO:0000259" key="5">
    <source>
        <dbReference type="PROSITE" id="PS50106"/>
    </source>
</evidence>
<sequence>MAHNDSFNVETIRQRSKQAVEYYKSHVRQGYPGRNNVAQPQDGRNYQDLQNGVKTSDDVGSKRTGDHGKQRVGFSVQTTEPSQRSDGFVRGGHRATIHGTNASKSWQKPRNGKEKNSPENRVSHSNKRRSRGLYRSNSSLEMDSLEYIDAEDGSPGIRNYGSTSSLDVLGTSTDSFFAMLSDFKDINAALLQAKMQEFLRGRKDREKVNEKVSNGSVPVERNNDDTIDSPKLKNKFKQKDRKPRAKTMTADTRPSLFTKFRGKAETESGQRTPENIDVDLRAEERLRNKAFVHYDCQSVGFSLHDVMKNRNSFFTTKNMSTGASAASMNRNSLATDNKDDSDILADTDDGDGKSNNLVLSCSFFRNEIGGEEERTISLGRNTSVKKVNKGNNVRSQSTSAIILNRSRACCGVSILDSSPTPTGLILPHVVLHRGHVIEYVDHGATYYRHFFYGYDHQNYFGIDENLGPVAVSVRREKLDDRDNNLGKAEYGQYQYRIIFRTSELTTLRGAILEDAIPSSGGRLSTSRGVPIKDVLEFALPDLQTSCLRVATSNQKTSDQLLKLDEQGVASTYKVGIMYCKTGQSTEEEMYNNEHSGPALDEFLNCIGQKVKLKNFEKYRAQLDNKTDSTGTHSVYTTFNNCEIMFHVSTLLPFTANNKQQLLRKRHIGNDIVTIVFQEPGSLPFTPKTVRSQFQHVFIIVQVHNPCTDHTHYSIAVSRSKDVPPFGPHIHENALFPKSQDFAEFLLAKVINAENAAHRSEKFRAMATRTRTEYLKDLATNHVTSTTIDSSSKLTVGGIKLLNDFSYLRKKKRKRKFALVKFCIFHVSSSTGKFALGSGRKKEKTKQKVIPDLFSLGALVWVIQVEDFGLSCQVDTVLGISAEVFVIIEESTKDVIFTCHCGAIIGWTSQANSIKVYFGQGKSISLRPQSGEMEETQEICQRLKAVTPGCETQEMTLKRNGLGQLGFHIQMEGIVTDVENYGFAFEAGLRKGSRLVEICKVASATLTHDQMVDLLRTSATVKVVVIPPHDDGTPRYSLSSLCFLIDFHACTFNNHKSWYGYHILHIQHLCMGDSKLTSNMGLTPPYREFRHGTSSLTRGMGLHHAYTDTNLQSKSVTHTSYDDSYHPYHSEKHLKGDYSDKPFKGDITHERSGSKDSGEYAYIGPGIYIKDMARFKF</sequence>
<dbReference type="Pfam" id="PF00595">
    <property type="entry name" value="PDZ"/>
    <property type="match status" value="1"/>
</dbReference>
<feature type="region of interest" description="Disordered" evidence="3">
    <location>
        <begin position="206"/>
        <end position="249"/>
    </location>
</feature>
<feature type="compositionally biased region" description="Basic and acidic residues" evidence="3">
    <location>
        <begin position="221"/>
        <end position="231"/>
    </location>
</feature>
<evidence type="ECO:0000256" key="1">
    <source>
        <dbReference type="ARBA" id="ARBA00022468"/>
    </source>
</evidence>
<dbReference type="Gene3D" id="3.40.50.11210">
    <property type="entry name" value="Rap/Ran-GAP"/>
    <property type="match status" value="1"/>
</dbReference>
<dbReference type="Pfam" id="PF02145">
    <property type="entry name" value="Rap_GAP"/>
    <property type="match status" value="1"/>
</dbReference>
<feature type="compositionally biased region" description="Basic and acidic residues" evidence="3">
    <location>
        <begin position="55"/>
        <end position="69"/>
    </location>
</feature>
<feature type="compositionally biased region" description="Polar residues" evidence="3">
    <location>
        <begin position="36"/>
        <end position="54"/>
    </location>
</feature>
<evidence type="ECO:0000313" key="6">
    <source>
        <dbReference type="EMBL" id="KAJ8308794.1"/>
    </source>
</evidence>
<protein>
    <recommendedName>
        <fullName evidence="8">Signal-induced proliferation-associated 1-like protein 2</fullName>
    </recommendedName>
</protein>
<feature type="region of interest" description="Disordered" evidence="3">
    <location>
        <begin position="26"/>
        <end position="137"/>
    </location>
</feature>
<dbReference type="InterPro" id="IPR036034">
    <property type="entry name" value="PDZ_sf"/>
</dbReference>
<feature type="domain" description="PDZ" evidence="5">
    <location>
        <begin position="953"/>
        <end position="1029"/>
    </location>
</feature>
<proteinExistence type="predicted"/>
<feature type="compositionally biased region" description="Basic residues" evidence="3">
    <location>
        <begin position="232"/>
        <end position="245"/>
    </location>
</feature>
<evidence type="ECO:0000256" key="2">
    <source>
        <dbReference type="ARBA" id="ARBA00023054"/>
    </source>
</evidence>
<dbReference type="SMART" id="SM00228">
    <property type="entry name" value="PDZ"/>
    <property type="match status" value="1"/>
</dbReference>
<keyword evidence="2" id="KW-0175">Coiled coil</keyword>
<accession>A0ABQ9EUD3</accession>
<dbReference type="PROSITE" id="PS50106">
    <property type="entry name" value="PDZ"/>
    <property type="match status" value="1"/>
</dbReference>
<gene>
    <name evidence="6" type="ORF">KUTeg_013668</name>
</gene>
<dbReference type="SUPFAM" id="SSF111347">
    <property type="entry name" value="Rap/Ran-GAP"/>
    <property type="match status" value="1"/>
</dbReference>
<dbReference type="EMBL" id="JARBDR010000657">
    <property type="protein sequence ID" value="KAJ8308794.1"/>
    <property type="molecule type" value="Genomic_DNA"/>
</dbReference>
<evidence type="ECO:0008006" key="8">
    <source>
        <dbReference type="Google" id="ProtNLM"/>
    </source>
</evidence>
<dbReference type="SUPFAM" id="SSF50156">
    <property type="entry name" value="PDZ domain-like"/>
    <property type="match status" value="1"/>
</dbReference>
<dbReference type="CDD" id="cd06745">
    <property type="entry name" value="PDZ_SIPA1-like"/>
    <property type="match status" value="1"/>
</dbReference>
<feature type="compositionally biased region" description="Polar residues" evidence="3">
    <location>
        <begin position="75"/>
        <end position="85"/>
    </location>
</feature>
<dbReference type="PANTHER" id="PTHR15711:SF22">
    <property type="entry name" value="RAP-GAP DOMAIN-CONTAINING PROTEIN"/>
    <property type="match status" value="1"/>
</dbReference>
<dbReference type="Gene3D" id="6.10.140.210">
    <property type="match status" value="1"/>
</dbReference>
<keyword evidence="1" id="KW-0343">GTPase activation</keyword>
<reference evidence="6 7" key="1">
    <citation type="submission" date="2022-12" db="EMBL/GenBank/DDBJ databases">
        <title>Chromosome-level genome of Tegillarca granosa.</title>
        <authorList>
            <person name="Kim J."/>
        </authorList>
    </citation>
    <scope>NUCLEOTIDE SEQUENCE [LARGE SCALE GENOMIC DNA]</scope>
    <source>
        <strain evidence="6">Teg-2019</strain>
        <tissue evidence="6">Adductor muscle</tissue>
    </source>
</reference>
<dbReference type="InterPro" id="IPR035974">
    <property type="entry name" value="Rap/Ran-GAP_sf"/>
</dbReference>
<feature type="domain" description="Rap-GAP" evidence="4">
    <location>
        <begin position="560"/>
        <end position="777"/>
    </location>
</feature>
<evidence type="ECO:0000256" key="3">
    <source>
        <dbReference type="SAM" id="MobiDB-lite"/>
    </source>
</evidence>
<feature type="compositionally biased region" description="Basic and acidic residues" evidence="3">
    <location>
        <begin position="111"/>
        <end position="122"/>
    </location>
</feature>
<dbReference type="Proteomes" id="UP001217089">
    <property type="component" value="Unassembled WGS sequence"/>
</dbReference>
<keyword evidence="7" id="KW-1185">Reference proteome</keyword>
<evidence type="ECO:0000259" key="4">
    <source>
        <dbReference type="PROSITE" id="PS50085"/>
    </source>
</evidence>
<dbReference type="Pfam" id="PF21022">
    <property type="entry name" value="Rap-GAP_dimer"/>
    <property type="match status" value="1"/>
</dbReference>